<dbReference type="Proteomes" id="UP000325415">
    <property type="component" value="Unassembled WGS sequence"/>
</dbReference>
<gene>
    <name evidence="1" type="ORF">DDE84_02555</name>
</gene>
<proteinExistence type="predicted"/>
<name>A0A5N6RZM4_9BIFI</name>
<dbReference type="EMBL" id="QDAG01000002">
    <property type="protein sequence ID" value="KAE8129698.1"/>
    <property type="molecule type" value="Genomic_DNA"/>
</dbReference>
<reference evidence="1 2" key="1">
    <citation type="submission" date="2018-04" db="EMBL/GenBank/DDBJ databases">
        <authorList>
            <person name="Eckel V.P."/>
            <person name="Vogel R.F."/>
        </authorList>
    </citation>
    <scope>NUCLEOTIDE SEQUENCE [LARGE SCALE GENOMIC DNA]</scope>
    <source>
        <strain evidence="2">TMW 2.1764</strain>
    </source>
</reference>
<organism evidence="1 2">
    <name type="scientific">Bifidobacterium tibiigranuli</name>
    <dbReference type="NCBI Taxonomy" id="2172043"/>
    <lineage>
        <taxon>Bacteria</taxon>
        <taxon>Bacillati</taxon>
        <taxon>Actinomycetota</taxon>
        <taxon>Actinomycetes</taxon>
        <taxon>Bifidobacteriales</taxon>
        <taxon>Bifidobacteriaceae</taxon>
        <taxon>Bifidobacterium</taxon>
    </lineage>
</organism>
<evidence type="ECO:0000313" key="2">
    <source>
        <dbReference type="Proteomes" id="UP000325415"/>
    </source>
</evidence>
<sequence>MSEGDEAGNLLALAWHQLFGRNPNSAVAYSTTVKALEAATKNSIAPKDEKYTLGKGLSNMRNQQWHYAIEADLGETAESPRNVDGGVIQLMMRSIWEAQHDRHGAVEGTNSISPEEARAAIFLAVPVIQAFHDKLVVRPTS</sequence>
<protein>
    <submittedName>
        <fullName evidence="1">Uncharacterized protein</fullName>
    </submittedName>
</protein>
<evidence type="ECO:0000313" key="1">
    <source>
        <dbReference type="EMBL" id="KAE8129698.1"/>
    </source>
</evidence>
<dbReference type="AlphaFoldDB" id="A0A5N6RZM4"/>
<comment type="caution">
    <text evidence="1">The sequence shown here is derived from an EMBL/GenBank/DDBJ whole genome shotgun (WGS) entry which is preliminary data.</text>
</comment>
<accession>A0A5N6RZM4</accession>
<keyword evidence="2" id="KW-1185">Reference proteome</keyword>